<dbReference type="InterPro" id="IPR050498">
    <property type="entry name" value="Ycf3"/>
</dbReference>
<evidence type="ECO:0000256" key="4">
    <source>
        <dbReference type="SAM" id="SignalP"/>
    </source>
</evidence>
<name>A0A6N2U6A4_9FIRM</name>
<feature type="repeat" description="TPR" evidence="3">
    <location>
        <begin position="60"/>
        <end position="93"/>
    </location>
</feature>
<reference evidence="5" key="1">
    <citation type="submission" date="2019-11" db="EMBL/GenBank/DDBJ databases">
        <authorList>
            <person name="Feng L."/>
        </authorList>
    </citation>
    <scope>NUCLEOTIDE SEQUENCE</scope>
    <source>
        <strain evidence="5">BgluceraseaLFYP119</strain>
    </source>
</reference>
<protein>
    <submittedName>
        <fullName evidence="5">Tetratricopeptide repeat protein</fullName>
    </submittedName>
</protein>
<feature type="chain" id="PRO_5038991763" evidence="4">
    <location>
        <begin position="21"/>
        <end position="354"/>
    </location>
</feature>
<dbReference type="SMART" id="SM00028">
    <property type="entry name" value="TPR"/>
    <property type="match status" value="4"/>
</dbReference>
<keyword evidence="4" id="KW-0732">Signal</keyword>
<organism evidence="5">
    <name type="scientific">Blautia glucerasea</name>
    <dbReference type="NCBI Taxonomy" id="536633"/>
    <lineage>
        <taxon>Bacteria</taxon>
        <taxon>Bacillati</taxon>
        <taxon>Bacillota</taxon>
        <taxon>Clostridia</taxon>
        <taxon>Lachnospirales</taxon>
        <taxon>Lachnospiraceae</taxon>
        <taxon>Blautia</taxon>
    </lineage>
</organism>
<feature type="signal peptide" evidence="4">
    <location>
        <begin position="1"/>
        <end position="20"/>
    </location>
</feature>
<dbReference type="Gene3D" id="1.25.40.10">
    <property type="entry name" value="Tetratricopeptide repeat domain"/>
    <property type="match status" value="3"/>
</dbReference>
<feature type="repeat" description="TPR" evidence="3">
    <location>
        <begin position="200"/>
        <end position="233"/>
    </location>
</feature>
<keyword evidence="2 3" id="KW-0802">TPR repeat</keyword>
<dbReference type="InterPro" id="IPR011990">
    <property type="entry name" value="TPR-like_helical_dom_sf"/>
</dbReference>
<sequence length="354" mass="38685">MNTKKFGRMLAVCLGTVLLAGCGGEKQNTYNQAEENLELGNYQEALEGYEASVSSGYKTTESLRGAGIARLRMGDYQGAVDSFTQALKSDKKAGKSLRQDIISYRATASLKAGLLDDAMADCQTLTSDYSMTADTYFLTGSVALAMDGYDEAASNFENAYGEKPDYEMALRIYEAYAGQDMEADGTRYLEAILETAPKKAEDYCERGRIYYYMDDYDNAQKELTKAAEKGSSEAELLLGAVCLAKGDTAAARSMYQDYLNLEASSKAPGYNGMALCDLKDGDADSALANIAKGLETADIDEMQDLLFNQISAYEKKMDFASALSKAQEYVKMYPDDKEAQRELTFLQSRAGTGE</sequence>
<dbReference type="Pfam" id="PF13432">
    <property type="entry name" value="TPR_16"/>
    <property type="match status" value="2"/>
</dbReference>
<evidence type="ECO:0000256" key="1">
    <source>
        <dbReference type="ARBA" id="ARBA00022737"/>
    </source>
</evidence>
<dbReference type="InterPro" id="IPR019734">
    <property type="entry name" value="TPR_rpt"/>
</dbReference>
<dbReference type="PANTHER" id="PTHR44858:SF1">
    <property type="entry name" value="UDP-N-ACETYLGLUCOSAMINE--PEPTIDE N-ACETYLGLUCOSAMINYLTRANSFERASE SPINDLY-RELATED"/>
    <property type="match status" value="1"/>
</dbReference>
<evidence type="ECO:0000256" key="3">
    <source>
        <dbReference type="PROSITE-ProRule" id="PRU00339"/>
    </source>
</evidence>
<evidence type="ECO:0000313" key="5">
    <source>
        <dbReference type="EMBL" id="VYT12939.1"/>
    </source>
</evidence>
<dbReference type="PROSITE" id="PS50005">
    <property type="entry name" value="TPR"/>
    <property type="match status" value="3"/>
</dbReference>
<dbReference type="EMBL" id="CACRST010000018">
    <property type="protein sequence ID" value="VYT12939.1"/>
    <property type="molecule type" value="Genomic_DNA"/>
</dbReference>
<proteinExistence type="predicted"/>
<gene>
    <name evidence="5" type="ORF">BGLFYP119_01919</name>
</gene>
<feature type="repeat" description="TPR" evidence="3">
    <location>
        <begin position="133"/>
        <end position="166"/>
    </location>
</feature>
<accession>A0A6N2U6A4</accession>
<dbReference type="AlphaFoldDB" id="A0A6N2U6A4"/>
<dbReference type="PANTHER" id="PTHR44858">
    <property type="entry name" value="TETRATRICOPEPTIDE REPEAT PROTEIN 6"/>
    <property type="match status" value="1"/>
</dbReference>
<dbReference type="SUPFAM" id="SSF48452">
    <property type="entry name" value="TPR-like"/>
    <property type="match status" value="2"/>
</dbReference>
<keyword evidence="1" id="KW-0677">Repeat</keyword>
<dbReference type="RefSeq" id="WP_412110030.1">
    <property type="nucleotide sequence ID" value="NZ_CACRST010000018.1"/>
</dbReference>
<evidence type="ECO:0000256" key="2">
    <source>
        <dbReference type="ARBA" id="ARBA00022803"/>
    </source>
</evidence>
<dbReference type="PROSITE" id="PS51257">
    <property type="entry name" value="PROKAR_LIPOPROTEIN"/>
    <property type="match status" value="1"/>
</dbReference>